<organism evidence="1 2">
    <name type="scientific">Crucibulum laeve</name>
    <dbReference type="NCBI Taxonomy" id="68775"/>
    <lineage>
        <taxon>Eukaryota</taxon>
        <taxon>Fungi</taxon>
        <taxon>Dikarya</taxon>
        <taxon>Basidiomycota</taxon>
        <taxon>Agaricomycotina</taxon>
        <taxon>Agaricomycetes</taxon>
        <taxon>Agaricomycetidae</taxon>
        <taxon>Agaricales</taxon>
        <taxon>Agaricineae</taxon>
        <taxon>Nidulariaceae</taxon>
        <taxon>Crucibulum</taxon>
    </lineage>
</organism>
<evidence type="ECO:0000313" key="2">
    <source>
        <dbReference type="Proteomes" id="UP000308652"/>
    </source>
</evidence>
<evidence type="ECO:0000313" key="1">
    <source>
        <dbReference type="EMBL" id="TFK37172.1"/>
    </source>
</evidence>
<dbReference type="AlphaFoldDB" id="A0A5C3LWJ5"/>
<dbReference type="EMBL" id="ML213609">
    <property type="protein sequence ID" value="TFK37172.1"/>
    <property type="molecule type" value="Genomic_DNA"/>
</dbReference>
<sequence>MPFQNPDVDASSHSQLKSLPFHTRPISASSTVLRSLDWHPELSYSGGFPTSSLIEYKVSAESELQIVQTQSAVLLLGLLDVYIKQPIRSILPAFTTIFVIGATWSGGASTSFARESSLTLLLSPEMHQKTRPHHTAPLFANGDVGRCLPHLLASPTATNPENAYEGRSARVATNPTSIFTVSVAMVSALIITFNVRAPTDALLATLTPISNVYVAVANHTSSFERTVTLSPFNMRTATNARIDGTYYVSLVRVHSYKL</sequence>
<reference evidence="1 2" key="1">
    <citation type="journal article" date="2019" name="Nat. Ecol. Evol.">
        <title>Megaphylogeny resolves global patterns of mushroom evolution.</title>
        <authorList>
            <person name="Varga T."/>
            <person name="Krizsan K."/>
            <person name="Foldi C."/>
            <person name="Dima B."/>
            <person name="Sanchez-Garcia M."/>
            <person name="Sanchez-Ramirez S."/>
            <person name="Szollosi G.J."/>
            <person name="Szarkandi J.G."/>
            <person name="Papp V."/>
            <person name="Albert L."/>
            <person name="Andreopoulos W."/>
            <person name="Angelini C."/>
            <person name="Antonin V."/>
            <person name="Barry K.W."/>
            <person name="Bougher N.L."/>
            <person name="Buchanan P."/>
            <person name="Buyck B."/>
            <person name="Bense V."/>
            <person name="Catcheside P."/>
            <person name="Chovatia M."/>
            <person name="Cooper J."/>
            <person name="Damon W."/>
            <person name="Desjardin D."/>
            <person name="Finy P."/>
            <person name="Geml J."/>
            <person name="Haridas S."/>
            <person name="Hughes K."/>
            <person name="Justo A."/>
            <person name="Karasinski D."/>
            <person name="Kautmanova I."/>
            <person name="Kiss B."/>
            <person name="Kocsube S."/>
            <person name="Kotiranta H."/>
            <person name="LaButti K.M."/>
            <person name="Lechner B.E."/>
            <person name="Liimatainen K."/>
            <person name="Lipzen A."/>
            <person name="Lukacs Z."/>
            <person name="Mihaltcheva S."/>
            <person name="Morgado L.N."/>
            <person name="Niskanen T."/>
            <person name="Noordeloos M.E."/>
            <person name="Ohm R.A."/>
            <person name="Ortiz-Santana B."/>
            <person name="Ovrebo C."/>
            <person name="Racz N."/>
            <person name="Riley R."/>
            <person name="Savchenko A."/>
            <person name="Shiryaev A."/>
            <person name="Soop K."/>
            <person name="Spirin V."/>
            <person name="Szebenyi C."/>
            <person name="Tomsovsky M."/>
            <person name="Tulloss R.E."/>
            <person name="Uehling J."/>
            <person name="Grigoriev I.V."/>
            <person name="Vagvolgyi C."/>
            <person name="Papp T."/>
            <person name="Martin F.M."/>
            <person name="Miettinen O."/>
            <person name="Hibbett D.S."/>
            <person name="Nagy L.G."/>
        </authorList>
    </citation>
    <scope>NUCLEOTIDE SEQUENCE [LARGE SCALE GENOMIC DNA]</scope>
    <source>
        <strain evidence="1 2">CBS 166.37</strain>
    </source>
</reference>
<protein>
    <submittedName>
        <fullName evidence="1">Uncharacterized protein</fullName>
    </submittedName>
</protein>
<gene>
    <name evidence="1" type="ORF">BDQ12DRAFT_713578</name>
</gene>
<keyword evidence="2" id="KW-1185">Reference proteome</keyword>
<accession>A0A5C3LWJ5</accession>
<proteinExistence type="predicted"/>
<name>A0A5C3LWJ5_9AGAR</name>
<dbReference type="Proteomes" id="UP000308652">
    <property type="component" value="Unassembled WGS sequence"/>
</dbReference>